<protein>
    <submittedName>
        <fullName evidence="2">Steryl-sulfatase</fullName>
    </submittedName>
</protein>
<sequence length="134" mass="14711">MKIRALNTPSRAGGNRRLATSQRPTTSDAEASSLPACGPLSSPVQWELPLCSYVKTRSYRSLPLSHAPRFLAFSGTFNSLPAKPTSSPFPPEKLLKALFHLPWPSKEVSALSPYPLHILRKGKETVHQQHSCGH</sequence>
<dbReference type="EMBL" id="QXTE01000070">
    <property type="protein sequence ID" value="TFK08396.1"/>
    <property type="molecule type" value="Genomic_DNA"/>
</dbReference>
<dbReference type="AlphaFoldDB" id="A0A4D9EEA5"/>
<keyword evidence="3" id="KW-1185">Reference proteome</keyword>
<proteinExistence type="predicted"/>
<accession>A0A4D9EEA5</accession>
<feature type="compositionally biased region" description="Polar residues" evidence="1">
    <location>
        <begin position="18"/>
        <end position="30"/>
    </location>
</feature>
<name>A0A4D9EEA5_9SAUR</name>
<dbReference type="Proteomes" id="UP000297703">
    <property type="component" value="Unassembled WGS sequence"/>
</dbReference>
<evidence type="ECO:0000313" key="2">
    <source>
        <dbReference type="EMBL" id="TFK08396.1"/>
    </source>
</evidence>
<gene>
    <name evidence="2" type="ORF">DR999_PMT08813</name>
</gene>
<evidence type="ECO:0000256" key="1">
    <source>
        <dbReference type="SAM" id="MobiDB-lite"/>
    </source>
</evidence>
<feature type="region of interest" description="Disordered" evidence="1">
    <location>
        <begin position="1"/>
        <end position="43"/>
    </location>
</feature>
<organism evidence="2 3">
    <name type="scientific">Platysternon megacephalum</name>
    <name type="common">big-headed turtle</name>
    <dbReference type="NCBI Taxonomy" id="55544"/>
    <lineage>
        <taxon>Eukaryota</taxon>
        <taxon>Metazoa</taxon>
        <taxon>Chordata</taxon>
        <taxon>Craniata</taxon>
        <taxon>Vertebrata</taxon>
        <taxon>Euteleostomi</taxon>
        <taxon>Archelosauria</taxon>
        <taxon>Testudinata</taxon>
        <taxon>Testudines</taxon>
        <taxon>Cryptodira</taxon>
        <taxon>Durocryptodira</taxon>
        <taxon>Testudinoidea</taxon>
        <taxon>Platysternidae</taxon>
        <taxon>Platysternon</taxon>
    </lineage>
</organism>
<evidence type="ECO:0000313" key="3">
    <source>
        <dbReference type="Proteomes" id="UP000297703"/>
    </source>
</evidence>
<reference evidence="2 3" key="1">
    <citation type="submission" date="2019-04" db="EMBL/GenBank/DDBJ databases">
        <title>Draft genome of the big-headed turtle Platysternon megacephalum.</title>
        <authorList>
            <person name="Gong S."/>
        </authorList>
    </citation>
    <scope>NUCLEOTIDE SEQUENCE [LARGE SCALE GENOMIC DNA]</scope>
    <source>
        <strain evidence="2">DO16091913</strain>
        <tissue evidence="2">Muscle</tissue>
    </source>
</reference>
<comment type="caution">
    <text evidence="2">The sequence shown here is derived from an EMBL/GenBank/DDBJ whole genome shotgun (WGS) entry which is preliminary data.</text>
</comment>
<reference evidence="2 3" key="2">
    <citation type="submission" date="2019-04" db="EMBL/GenBank/DDBJ databases">
        <title>The genome sequence of big-headed turtle.</title>
        <authorList>
            <person name="Gong S."/>
        </authorList>
    </citation>
    <scope>NUCLEOTIDE SEQUENCE [LARGE SCALE GENOMIC DNA]</scope>
    <source>
        <strain evidence="2">DO16091913</strain>
        <tissue evidence="2">Muscle</tissue>
    </source>
</reference>